<dbReference type="Proteomes" id="UP000319578">
    <property type="component" value="Unassembled WGS sequence"/>
</dbReference>
<sequence>MIYLTLVIFAGFLLIVWFLVKLLFRLERKDSIEHDQRQLWENSNVTLKEMRYQKQKNK</sequence>
<keyword evidence="1" id="KW-1133">Transmembrane helix</keyword>
<proteinExistence type="predicted"/>
<keyword evidence="3" id="KW-1185">Reference proteome</keyword>
<gene>
    <name evidence="2" type="ORF">BRE01_32290</name>
</gene>
<evidence type="ECO:0000313" key="2">
    <source>
        <dbReference type="EMBL" id="GED69527.1"/>
    </source>
</evidence>
<comment type="caution">
    <text evidence="2">The sequence shown here is derived from an EMBL/GenBank/DDBJ whole genome shotgun (WGS) entry which is preliminary data.</text>
</comment>
<feature type="transmembrane region" description="Helical" evidence="1">
    <location>
        <begin position="6"/>
        <end position="24"/>
    </location>
</feature>
<reference evidence="2 3" key="1">
    <citation type="submission" date="2019-06" db="EMBL/GenBank/DDBJ databases">
        <title>Whole genome shotgun sequence of Brevibacillus reuszeri NBRC 15719.</title>
        <authorList>
            <person name="Hosoyama A."/>
            <person name="Uohara A."/>
            <person name="Ohji S."/>
            <person name="Ichikawa N."/>
        </authorList>
    </citation>
    <scope>NUCLEOTIDE SEQUENCE [LARGE SCALE GENOMIC DNA]</scope>
    <source>
        <strain evidence="2 3">NBRC 15719</strain>
    </source>
</reference>
<evidence type="ECO:0000256" key="1">
    <source>
        <dbReference type="SAM" id="Phobius"/>
    </source>
</evidence>
<accession>A0ABQ0TNW8</accession>
<name>A0ABQ0TNW8_9BACL</name>
<dbReference type="RefSeq" id="WP_162839507.1">
    <property type="nucleotide sequence ID" value="NZ_BJON01000013.1"/>
</dbReference>
<keyword evidence="1" id="KW-0812">Transmembrane</keyword>
<organism evidence="2 3">
    <name type="scientific">Brevibacillus reuszeri</name>
    <dbReference type="NCBI Taxonomy" id="54915"/>
    <lineage>
        <taxon>Bacteria</taxon>
        <taxon>Bacillati</taxon>
        <taxon>Bacillota</taxon>
        <taxon>Bacilli</taxon>
        <taxon>Bacillales</taxon>
        <taxon>Paenibacillaceae</taxon>
        <taxon>Brevibacillus</taxon>
    </lineage>
</organism>
<evidence type="ECO:0000313" key="3">
    <source>
        <dbReference type="Proteomes" id="UP000319578"/>
    </source>
</evidence>
<keyword evidence="1" id="KW-0472">Membrane</keyword>
<protein>
    <submittedName>
        <fullName evidence="2">Uncharacterized protein</fullName>
    </submittedName>
</protein>
<dbReference type="EMBL" id="BJON01000013">
    <property type="protein sequence ID" value="GED69527.1"/>
    <property type="molecule type" value="Genomic_DNA"/>
</dbReference>